<proteinExistence type="predicted"/>
<dbReference type="EMBL" id="AUZM01000038">
    <property type="protein sequence ID" value="ERT06340.1"/>
    <property type="molecule type" value="Genomic_DNA"/>
</dbReference>
<evidence type="ECO:0000256" key="1">
    <source>
        <dbReference type="SAM" id="MobiDB-lite"/>
    </source>
</evidence>
<comment type="caution">
    <text evidence="2">The sequence shown here is derived from an EMBL/GenBank/DDBJ whole genome shotgun (WGS) entry which is preliminary data.</text>
</comment>
<evidence type="ECO:0000313" key="3">
    <source>
        <dbReference type="Proteomes" id="UP000017127"/>
    </source>
</evidence>
<dbReference type="Proteomes" id="UP000017127">
    <property type="component" value="Unassembled WGS sequence"/>
</dbReference>
<gene>
    <name evidence="2" type="ORF">M595_3703</name>
</gene>
<protein>
    <submittedName>
        <fullName evidence="2">Uncharacterized protein</fullName>
    </submittedName>
</protein>
<organism evidence="2 3">
    <name type="scientific">Lyngbya aestuarii BL J</name>
    <dbReference type="NCBI Taxonomy" id="1348334"/>
    <lineage>
        <taxon>Bacteria</taxon>
        <taxon>Bacillati</taxon>
        <taxon>Cyanobacteriota</taxon>
        <taxon>Cyanophyceae</taxon>
        <taxon>Oscillatoriophycideae</taxon>
        <taxon>Oscillatoriales</taxon>
        <taxon>Microcoleaceae</taxon>
        <taxon>Lyngbya</taxon>
    </lineage>
</organism>
<keyword evidence="3" id="KW-1185">Reference proteome</keyword>
<reference evidence="2 3" key="1">
    <citation type="journal article" date="2013" name="Front. Microbiol.">
        <title>Comparative genomic analyses of the cyanobacterium, Lyngbya aestuarii BL J, a powerful hydrogen producer.</title>
        <authorList>
            <person name="Kothari A."/>
            <person name="Vaughn M."/>
            <person name="Garcia-Pichel F."/>
        </authorList>
    </citation>
    <scope>NUCLEOTIDE SEQUENCE [LARGE SCALE GENOMIC DNA]</scope>
    <source>
        <strain evidence="2 3">BL J</strain>
    </source>
</reference>
<dbReference type="RefSeq" id="WP_023067443.1">
    <property type="nucleotide sequence ID" value="NZ_AUZM01000038.1"/>
</dbReference>
<evidence type="ECO:0000313" key="2">
    <source>
        <dbReference type="EMBL" id="ERT06340.1"/>
    </source>
</evidence>
<accession>U7QGY7</accession>
<name>U7QGY7_9CYAN</name>
<feature type="region of interest" description="Disordered" evidence="1">
    <location>
        <begin position="27"/>
        <end position="62"/>
    </location>
</feature>
<sequence length="62" mass="7322">MKMSEQNSTEDPLFQVNEKMYQQLLKWQQKLEQSQPENQASPDCDSTENPNPLRTQTNQNDH</sequence>
<dbReference type="AlphaFoldDB" id="U7QGY7"/>
<feature type="compositionally biased region" description="Polar residues" evidence="1">
    <location>
        <begin position="47"/>
        <end position="62"/>
    </location>
</feature>